<name>A0A9P7B280_RHOMI</name>
<protein>
    <submittedName>
        <fullName evidence="8">AP-3 complex subunit beta</fullName>
    </submittedName>
</protein>
<keyword evidence="5" id="KW-0472">Membrane</keyword>
<evidence type="ECO:0000256" key="6">
    <source>
        <dbReference type="SAM" id="MobiDB-lite"/>
    </source>
</evidence>
<feature type="region of interest" description="Disordered" evidence="6">
    <location>
        <begin position="1"/>
        <end position="20"/>
    </location>
</feature>
<dbReference type="GO" id="GO:0016192">
    <property type="term" value="P:vesicle-mediated transport"/>
    <property type="evidence" value="ECO:0007669"/>
    <property type="project" value="InterPro"/>
</dbReference>
<feature type="compositionally biased region" description="Low complexity" evidence="6">
    <location>
        <begin position="844"/>
        <end position="868"/>
    </location>
</feature>
<evidence type="ECO:0000256" key="3">
    <source>
        <dbReference type="ARBA" id="ARBA00022448"/>
    </source>
</evidence>
<organism evidence="8 9">
    <name type="scientific">Rhodotorula mucilaginosa</name>
    <name type="common">Yeast</name>
    <name type="synonym">Rhodotorula rubra</name>
    <dbReference type="NCBI Taxonomy" id="5537"/>
    <lineage>
        <taxon>Eukaryota</taxon>
        <taxon>Fungi</taxon>
        <taxon>Dikarya</taxon>
        <taxon>Basidiomycota</taxon>
        <taxon>Pucciniomycotina</taxon>
        <taxon>Microbotryomycetes</taxon>
        <taxon>Sporidiobolales</taxon>
        <taxon>Sporidiobolaceae</taxon>
        <taxon>Rhodotorula</taxon>
    </lineage>
</organism>
<dbReference type="Gene3D" id="1.25.10.10">
    <property type="entry name" value="Leucine-rich Repeat Variant"/>
    <property type="match status" value="1"/>
</dbReference>
<dbReference type="InterPro" id="IPR026739">
    <property type="entry name" value="AP_beta"/>
</dbReference>
<proteinExistence type="inferred from homology"/>
<evidence type="ECO:0000259" key="7">
    <source>
        <dbReference type="Pfam" id="PF01602"/>
    </source>
</evidence>
<evidence type="ECO:0000313" key="8">
    <source>
        <dbReference type="EMBL" id="KAG0654516.1"/>
    </source>
</evidence>
<comment type="caution">
    <text evidence="8">The sequence shown here is derived from an EMBL/GenBank/DDBJ whole genome shotgun (WGS) entry which is preliminary data.</text>
</comment>
<comment type="subcellular location">
    <subcellularLocation>
        <location evidence="1">Endomembrane system</location>
    </subcellularLocation>
</comment>
<evidence type="ECO:0000256" key="4">
    <source>
        <dbReference type="ARBA" id="ARBA00022927"/>
    </source>
</evidence>
<keyword evidence="4" id="KW-0653">Protein transport</keyword>
<gene>
    <name evidence="8" type="primary">APL6</name>
    <name evidence="8" type="ORF">C6P46_001626</name>
</gene>
<dbReference type="InterPro" id="IPR016024">
    <property type="entry name" value="ARM-type_fold"/>
</dbReference>
<dbReference type="GO" id="GO:0030117">
    <property type="term" value="C:membrane coat"/>
    <property type="evidence" value="ECO:0007669"/>
    <property type="project" value="InterPro"/>
</dbReference>
<dbReference type="GO" id="GO:0006886">
    <property type="term" value="P:intracellular protein transport"/>
    <property type="evidence" value="ECO:0007669"/>
    <property type="project" value="InterPro"/>
</dbReference>
<feature type="domain" description="Clathrin/coatomer adaptor adaptin-like N-terminal" evidence="7">
    <location>
        <begin position="195"/>
        <end position="633"/>
    </location>
</feature>
<dbReference type="InterPro" id="IPR002553">
    <property type="entry name" value="Clathrin/coatomer_adapt-like_N"/>
</dbReference>
<feature type="region of interest" description="Disordered" evidence="6">
    <location>
        <begin position="743"/>
        <end position="763"/>
    </location>
</feature>
<sequence length="984" mass="106303">MRRWAGGTGPANQYEPDEQYRPKTARQLYDLGATVQADFLDSTPHLAWTSKSTRYIRRPSSDFERSVDEAFGLAPAGVRRRNGGGPASGLQTRRNGSSIMTEKAVRQLRTNFEKLGARLGENLAGQSYPSALISIWNPERHPLATRDGADWVEGVCGRGESPTVLIKDAFASGSGGGSGKYLESGAAVTPAGVEETKRMLSSKRDFERTEGLKRVIAMMTKNLPVTSFFPLVTSLLSPSTSLQARSLISLYIVHCASNAPELALLSINAYQKDLSDPNPLVRAGAITTLSSMQLSDIRELVGMAIQKGARDSSWYVRRATADAVRALYRADPTRDNLTVLRPTLKVLLDGATPLTVGAAFSAWEELCPTEWDLVHQNYRRVCKMLMDVDEWGQTTLLRVLARYGRTFFLDPTTTSGHVDPDVELALKHSEALLQHLNPAVVLGVIKLHYYLGPPTQQHKVVRPLLRLLQGEPEIAAIALENCALLAEQRPDLFAEHLSTFFVRFSEPVEGRQARVRILVALANESNIRTVLSELLVYVEDVDDGFAASAIQAIGTCAQRVPQVAPECLQQLTKLLQSKHDPTVATTVLVLQTLVRSPSFPATASRAAVITRLASYLYTGKVTDPVARSTIYWLQFAEESVPAKLQLLTLSAKLLVLAHCSSSLTHLRPLALLFDYLTLLARYDLAYEVRDRARFLAGLIQSGGIGKLKREDGGAAEARGQDGSRMMLEEEDFRRGVMVEDLAGENGQQNGNEDDDASEKQSLTSEQVRAVLFEGKAFEATTDRSSTSEDAQLGTFALSLPGKRPFPAEPDSLSVLPAYPTSVPPSSIRDPPPGTSPSPAGGGSRSSSRSSTPMQAFGSDSFASSASSGRMRRGGGGGGKVVLVPGSGSGSGSGNGSGTPPVSHQTAAMAAKRGKQSLNDFLAAETTEEEEDDEDTSSEEEEEEDSSDEEEEEEEDGDSSEEAEGTDSGGEEEEDGSSGEEVESR</sequence>
<dbReference type="PANTHER" id="PTHR11134">
    <property type="entry name" value="ADAPTOR COMPLEX SUBUNIT BETA FAMILY MEMBER"/>
    <property type="match status" value="1"/>
</dbReference>
<keyword evidence="3" id="KW-0813">Transport</keyword>
<feature type="compositionally biased region" description="Acidic residues" evidence="6">
    <location>
        <begin position="925"/>
        <end position="984"/>
    </location>
</feature>
<dbReference type="Pfam" id="PF01602">
    <property type="entry name" value="Adaptin_N"/>
    <property type="match status" value="1"/>
</dbReference>
<feature type="region of interest" description="Disordered" evidence="6">
    <location>
        <begin position="798"/>
        <end position="984"/>
    </location>
</feature>
<reference evidence="8 9" key="1">
    <citation type="submission" date="2020-11" db="EMBL/GenBank/DDBJ databases">
        <title>Kefir isolates.</title>
        <authorList>
            <person name="Marcisauskas S."/>
            <person name="Kim Y."/>
            <person name="Blasche S."/>
        </authorList>
    </citation>
    <scope>NUCLEOTIDE SEQUENCE [LARGE SCALE GENOMIC DNA]</scope>
    <source>
        <strain evidence="8 9">KR</strain>
    </source>
</reference>
<dbReference type="EMBL" id="PUHQ01000147">
    <property type="protein sequence ID" value="KAG0654516.1"/>
    <property type="molecule type" value="Genomic_DNA"/>
</dbReference>
<dbReference type="SUPFAM" id="SSF48371">
    <property type="entry name" value="ARM repeat"/>
    <property type="match status" value="1"/>
</dbReference>
<comment type="similarity">
    <text evidence="2">Belongs to the adaptor complexes large subunit family.</text>
</comment>
<feature type="compositionally biased region" description="Gly residues" evidence="6">
    <location>
        <begin position="886"/>
        <end position="896"/>
    </location>
</feature>
<dbReference type="AlphaFoldDB" id="A0A9P7B280"/>
<evidence type="ECO:0000256" key="5">
    <source>
        <dbReference type="ARBA" id="ARBA00023136"/>
    </source>
</evidence>
<accession>A0A9P7B280</accession>
<dbReference type="OrthoDB" id="10254310at2759"/>
<keyword evidence="9" id="KW-1185">Reference proteome</keyword>
<evidence type="ECO:0000256" key="1">
    <source>
        <dbReference type="ARBA" id="ARBA00004308"/>
    </source>
</evidence>
<dbReference type="InterPro" id="IPR011989">
    <property type="entry name" value="ARM-like"/>
</dbReference>
<evidence type="ECO:0000313" key="9">
    <source>
        <dbReference type="Proteomes" id="UP000777482"/>
    </source>
</evidence>
<evidence type="ECO:0000256" key="2">
    <source>
        <dbReference type="ARBA" id="ARBA00006613"/>
    </source>
</evidence>
<dbReference type="GO" id="GO:0012505">
    <property type="term" value="C:endomembrane system"/>
    <property type="evidence" value="ECO:0007669"/>
    <property type="project" value="UniProtKB-SubCell"/>
</dbReference>
<dbReference type="Proteomes" id="UP000777482">
    <property type="component" value="Unassembled WGS sequence"/>
</dbReference>